<dbReference type="GeneID" id="24099811"/>
<protein>
    <recommendedName>
        <fullName evidence="3">F-box domain-containing protein</fullName>
    </recommendedName>
</protein>
<keyword evidence="2" id="KW-1185">Reference proteome</keyword>
<accession>J4GUC3</accession>
<dbReference type="Proteomes" id="UP000006352">
    <property type="component" value="Unassembled WGS sequence"/>
</dbReference>
<evidence type="ECO:0000313" key="1">
    <source>
        <dbReference type="EMBL" id="CCM04900.1"/>
    </source>
</evidence>
<dbReference type="InParanoid" id="J4GUC3"/>
<proteinExistence type="predicted"/>
<dbReference type="EMBL" id="HE797172">
    <property type="protein sequence ID" value="CCM04900.1"/>
    <property type="molecule type" value="Genomic_DNA"/>
</dbReference>
<reference evidence="1 2" key="1">
    <citation type="journal article" date="2012" name="Appl. Environ. Microbiol.">
        <title>Short-read sequencing for genomic analysis of the brown rot fungus Fibroporia radiculosa.</title>
        <authorList>
            <person name="Tang J.D."/>
            <person name="Perkins A.D."/>
            <person name="Sonstegard T.S."/>
            <person name="Schroeder S.G."/>
            <person name="Burgess S.C."/>
            <person name="Diehl S.V."/>
        </authorList>
    </citation>
    <scope>NUCLEOTIDE SEQUENCE [LARGE SCALE GENOMIC DNA]</scope>
    <source>
        <strain evidence="1 2">TFFH 294</strain>
    </source>
</reference>
<sequence length="314" mass="36142">MLPSQATRIDQDNVFSTLITHDEDEGAELVPVEDARQEAAFPLEIFEHIIDQLHPSRNVRTLRSCSLVCKAFVHGCRKRLFASIRISDNFALQRLVDMLQQPHLAPYLTHARELYVDDPNARPPKRNGFMTLAEWKRSCRSSDEPLDAEQPGINMPLLAELIARQFQILERLYFQLPEDENELQGFSSPSTTLFPHLALLKVDIGTEWKARGRLLQAARFLKKFSGESKHLKRIIVSFVMEDSSNEILEIDRGDWDNIDDALVTGSFSNLERVEIRWMGWNFNSGYFSSELVPQHLKARFPKLARCGILRIRRA</sequence>
<evidence type="ECO:0008006" key="3">
    <source>
        <dbReference type="Google" id="ProtNLM"/>
    </source>
</evidence>
<dbReference type="AlphaFoldDB" id="J4GUC3"/>
<dbReference type="RefSeq" id="XP_012184183.1">
    <property type="nucleotide sequence ID" value="XM_012328793.1"/>
</dbReference>
<name>J4GUC3_9APHY</name>
<gene>
    <name evidence="1" type="ORF">FIBRA_07096</name>
</gene>
<organism evidence="1 2">
    <name type="scientific">Fibroporia radiculosa</name>
    <dbReference type="NCBI Taxonomy" id="599839"/>
    <lineage>
        <taxon>Eukaryota</taxon>
        <taxon>Fungi</taxon>
        <taxon>Dikarya</taxon>
        <taxon>Basidiomycota</taxon>
        <taxon>Agaricomycotina</taxon>
        <taxon>Agaricomycetes</taxon>
        <taxon>Polyporales</taxon>
        <taxon>Fibroporiaceae</taxon>
        <taxon>Fibroporia</taxon>
    </lineage>
</organism>
<dbReference type="HOGENOM" id="CLU_885768_0_0_1"/>
<evidence type="ECO:0000313" key="2">
    <source>
        <dbReference type="Proteomes" id="UP000006352"/>
    </source>
</evidence>
<dbReference type="OrthoDB" id="2798901at2759"/>